<reference evidence="1 2" key="1">
    <citation type="submission" date="2012-02" db="EMBL/GenBank/DDBJ databases">
        <title>Complete genome sequence of Actinoplanes missouriensis 431 (= NBRC 102363).</title>
        <authorList>
            <person name="Ohnishi Y."/>
            <person name="Ishikawa J."/>
            <person name="Sekine M."/>
            <person name="Hosoyama A."/>
            <person name="Harada T."/>
            <person name="Narita H."/>
            <person name="Hata T."/>
            <person name="Konno Y."/>
            <person name="Tutikane K."/>
            <person name="Fujita N."/>
            <person name="Horinouchi S."/>
            <person name="Hayakawa M."/>
        </authorList>
    </citation>
    <scope>NUCLEOTIDE SEQUENCE [LARGE SCALE GENOMIC DNA]</scope>
    <source>
        <strain evidence="2">ATCC 14538 / DSM 43046 / CBS 188.64 / JCM 3121 / NBRC 102363 / NCIMB 12654 / NRRL B-3342 / UNCC 431</strain>
    </source>
</reference>
<sequence>MTREPLAALCARLYGTLTDEQPTMADDYTDLVLETVTDALYPHEVGAYPELLAAFVEAERIDLATVIAEYGPASSFRHVAWGDHPYQLVHSPAIVAVCERLSNVPMRFQALWDEQWESNAALEDLEGLWP</sequence>
<dbReference type="STRING" id="512565.AMIS_19910"/>
<evidence type="ECO:0000313" key="1">
    <source>
        <dbReference type="EMBL" id="BAL87211.1"/>
    </source>
</evidence>
<accession>I0H2H4</accession>
<dbReference type="AlphaFoldDB" id="I0H2H4"/>
<dbReference type="EMBL" id="AP012319">
    <property type="protein sequence ID" value="BAL87211.1"/>
    <property type="molecule type" value="Genomic_DNA"/>
</dbReference>
<dbReference type="eggNOG" id="ENOG5031VM0">
    <property type="taxonomic scope" value="Bacteria"/>
</dbReference>
<proteinExistence type="predicted"/>
<gene>
    <name evidence="1" type="ordered locus">AMIS_19910</name>
</gene>
<dbReference type="PATRIC" id="fig|512565.3.peg.1997"/>
<organism evidence="1 2">
    <name type="scientific">Actinoplanes missouriensis (strain ATCC 14538 / DSM 43046 / CBS 188.64 / JCM 3121 / NBRC 102363 / NCIMB 12654 / NRRL B-3342 / UNCC 431)</name>
    <dbReference type="NCBI Taxonomy" id="512565"/>
    <lineage>
        <taxon>Bacteria</taxon>
        <taxon>Bacillati</taxon>
        <taxon>Actinomycetota</taxon>
        <taxon>Actinomycetes</taxon>
        <taxon>Micromonosporales</taxon>
        <taxon>Micromonosporaceae</taxon>
        <taxon>Actinoplanes</taxon>
    </lineage>
</organism>
<dbReference type="RefSeq" id="WP_014442106.1">
    <property type="nucleotide sequence ID" value="NC_017093.1"/>
</dbReference>
<name>I0H2H4_ACTM4</name>
<evidence type="ECO:0000313" key="2">
    <source>
        <dbReference type="Proteomes" id="UP000007882"/>
    </source>
</evidence>
<dbReference type="Proteomes" id="UP000007882">
    <property type="component" value="Chromosome"/>
</dbReference>
<protein>
    <submittedName>
        <fullName evidence="1">Uncharacterized protein</fullName>
    </submittedName>
</protein>
<dbReference type="HOGENOM" id="CLU_1933515_0_0_11"/>
<keyword evidence="2" id="KW-1185">Reference proteome</keyword>
<dbReference type="KEGG" id="ams:AMIS_19910"/>